<dbReference type="RefSeq" id="WP_137339358.1">
    <property type="nucleotide sequence ID" value="NZ_BSQH01000002.1"/>
</dbReference>
<feature type="domain" description="ABM" evidence="1">
    <location>
        <begin position="252"/>
        <end position="344"/>
    </location>
</feature>
<gene>
    <name evidence="2" type="ORF">FDK13_07380</name>
</gene>
<dbReference type="Pfam" id="PF02627">
    <property type="entry name" value="CMD"/>
    <property type="match status" value="2"/>
</dbReference>
<dbReference type="Gene3D" id="1.20.1290.10">
    <property type="entry name" value="AhpD-like"/>
    <property type="match status" value="1"/>
</dbReference>
<dbReference type="Pfam" id="PF03992">
    <property type="entry name" value="ABM"/>
    <property type="match status" value="1"/>
</dbReference>
<dbReference type="AlphaFoldDB" id="A0A4U6D5J3"/>
<proteinExistence type="predicted"/>
<dbReference type="Proteomes" id="UP000304900">
    <property type="component" value="Unassembled WGS sequence"/>
</dbReference>
<dbReference type="PROSITE" id="PS51725">
    <property type="entry name" value="ABM"/>
    <property type="match status" value="1"/>
</dbReference>
<keyword evidence="3" id="KW-1185">Reference proteome</keyword>
<dbReference type="GO" id="GO:0051920">
    <property type="term" value="F:peroxiredoxin activity"/>
    <property type="evidence" value="ECO:0007669"/>
    <property type="project" value="InterPro"/>
</dbReference>
<sequence>MAIINPNKLLSTVFIFVFLLGTTAMKAQTNTIQKQVLNDRLQSIVAISGLTATGDLGRLSTELGNGLDAGLTVEETKEILVQLYAYCGFPRSLNAISTLMTEIDKRKANGIHDKQGKQTVSKDGVQDKYEQGRKVLEALTKMPQFKPAPGFGEFAPRIDAFLKEHLFADIFESEVLTFQERELVTISALAAMPGVSSQLQSHVKMGINAGITDNQLVEVAQLIEKFVSRTQANALREIIGKPLAVVIERDMIVRISKIEILPQFLTDYNAILEEEAAASVEKEPGVIAIFPMSIKEQPTQIRIIEIYADSAAYQSHLKTSHFQHYKTTTLKMVKVLKLVDMNTLDGQIMLEIFKKLK</sequence>
<dbReference type="SUPFAM" id="SSF54909">
    <property type="entry name" value="Dimeric alpha+beta barrel"/>
    <property type="match status" value="1"/>
</dbReference>
<protein>
    <recommendedName>
        <fullName evidence="1">ABM domain-containing protein</fullName>
    </recommendedName>
</protein>
<dbReference type="PANTHER" id="PTHR33570">
    <property type="entry name" value="4-CARBOXYMUCONOLACTONE DECARBOXYLASE FAMILY PROTEIN"/>
    <property type="match status" value="1"/>
</dbReference>
<dbReference type="InterPro" id="IPR052512">
    <property type="entry name" value="4CMD/NDH-1_regulator"/>
</dbReference>
<organism evidence="2 3">
    <name type="scientific">Dyadobacter frigoris</name>
    <dbReference type="NCBI Taxonomy" id="2576211"/>
    <lineage>
        <taxon>Bacteria</taxon>
        <taxon>Pseudomonadati</taxon>
        <taxon>Bacteroidota</taxon>
        <taxon>Cytophagia</taxon>
        <taxon>Cytophagales</taxon>
        <taxon>Spirosomataceae</taxon>
        <taxon>Dyadobacter</taxon>
    </lineage>
</organism>
<dbReference type="InterPro" id="IPR003779">
    <property type="entry name" value="CMD-like"/>
</dbReference>
<dbReference type="SUPFAM" id="SSF69118">
    <property type="entry name" value="AhpD-like"/>
    <property type="match status" value="1"/>
</dbReference>
<comment type="caution">
    <text evidence="2">The sequence shown here is derived from an EMBL/GenBank/DDBJ whole genome shotgun (WGS) entry which is preliminary data.</text>
</comment>
<reference evidence="2 3" key="1">
    <citation type="submission" date="2019-05" db="EMBL/GenBank/DDBJ databases">
        <title>Dyadobacter AR-3-8 sp. nov., isolated from arctic soil.</title>
        <authorList>
            <person name="Chaudhary D.K."/>
        </authorList>
    </citation>
    <scope>NUCLEOTIDE SEQUENCE [LARGE SCALE GENOMIC DNA]</scope>
    <source>
        <strain evidence="2 3">AR-3-8</strain>
    </source>
</reference>
<dbReference type="OrthoDB" id="9812754at2"/>
<evidence type="ECO:0000313" key="3">
    <source>
        <dbReference type="Proteomes" id="UP000304900"/>
    </source>
</evidence>
<dbReference type="InterPro" id="IPR011008">
    <property type="entry name" value="Dimeric_a/b-barrel"/>
</dbReference>
<dbReference type="InterPro" id="IPR007138">
    <property type="entry name" value="ABM_dom"/>
</dbReference>
<evidence type="ECO:0000259" key="1">
    <source>
        <dbReference type="PROSITE" id="PS51725"/>
    </source>
</evidence>
<dbReference type="PANTHER" id="PTHR33570:SF2">
    <property type="entry name" value="CARBOXYMUCONOLACTONE DECARBOXYLASE-LIKE DOMAIN-CONTAINING PROTEIN"/>
    <property type="match status" value="1"/>
</dbReference>
<dbReference type="InterPro" id="IPR029032">
    <property type="entry name" value="AhpD-like"/>
</dbReference>
<name>A0A4U6D5J3_9BACT</name>
<evidence type="ECO:0000313" key="2">
    <source>
        <dbReference type="EMBL" id="TKT92630.1"/>
    </source>
</evidence>
<accession>A0A4U6D5J3</accession>
<dbReference type="Gene3D" id="3.30.70.100">
    <property type="match status" value="1"/>
</dbReference>
<dbReference type="EMBL" id="SZVO01000003">
    <property type="protein sequence ID" value="TKT92630.1"/>
    <property type="molecule type" value="Genomic_DNA"/>
</dbReference>